<dbReference type="PANTHER" id="PTHR38103:SF1">
    <property type="entry name" value="RECOMBINATION-ASSOCIATED PROTEIN RDGC"/>
    <property type="match status" value="1"/>
</dbReference>
<dbReference type="NCBIfam" id="NF001464">
    <property type="entry name" value="PRK00321.1-5"/>
    <property type="match status" value="1"/>
</dbReference>
<accession>A0A1A8T8I6</accession>
<evidence type="ECO:0000313" key="7">
    <source>
        <dbReference type="Proteomes" id="UP000092544"/>
    </source>
</evidence>
<evidence type="ECO:0000256" key="1">
    <source>
        <dbReference type="ARBA" id="ARBA00004453"/>
    </source>
</evidence>
<proteinExistence type="inferred from homology"/>
<dbReference type="Proteomes" id="UP000092544">
    <property type="component" value="Unassembled WGS sequence"/>
</dbReference>
<evidence type="ECO:0000256" key="3">
    <source>
        <dbReference type="ARBA" id="ARBA00022296"/>
    </source>
</evidence>
<dbReference type="Pfam" id="PF04381">
    <property type="entry name" value="RdgC"/>
    <property type="match status" value="1"/>
</dbReference>
<evidence type="ECO:0000256" key="5">
    <source>
        <dbReference type="ARBA" id="ARBA00023172"/>
    </source>
</evidence>
<keyword evidence="7" id="KW-1185">Reference proteome</keyword>
<dbReference type="InterPro" id="IPR007476">
    <property type="entry name" value="RdgC"/>
</dbReference>
<dbReference type="OrthoDB" id="5290530at2"/>
<comment type="subcellular location">
    <subcellularLocation>
        <location evidence="1">Cytoplasm</location>
        <location evidence="1">Nucleoid</location>
    </subcellularLocation>
</comment>
<sequence>MFFKTATLFQLKETVDFDKLEAALAEFPLKEVDSQDEFSFGSMPLVRNSETWSLRSNDCLLMRFGKEEKNLPSSVVREALEEKVAEIELIEGRKVGRKEKADIKDELIFTMRPTAYAKRSDVWMHIDNKAGFIAIYSTSANMIEQAFKHLQTMLGSFPMTPLQAQVSPSATMTHWLLMNDVPASLETGATCDIQEPQTMDKAKIAFTNLEPLSEDVTRHLQQGMNVKSLALRWTDKINFVLHDDLTIRKVKFDDAIKEAAFNDSQGGGLSDMDATFALASLTTRELFTSLCAWFEIATAEQEQAA</sequence>
<organism evidence="6 7">
    <name type="scientific">Marinomonas spartinae</name>
    <dbReference type="NCBI Taxonomy" id="1792290"/>
    <lineage>
        <taxon>Bacteria</taxon>
        <taxon>Pseudomonadati</taxon>
        <taxon>Pseudomonadota</taxon>
        <taxon>Gammaproteobacteria</taxon>
        <taxon>Oceanospirillales</taxon>
        <taxon>Oceanospirillaceae</taxon>
        <taxon>Marinomonas</taxon>
    </lineage>
</organism>
<evidence type="ECO:0000256" key="4">
    <source>
        <dbReference type="ARBA" id="ARBA00022490"/>
    </source>
</evidence>
<dbReference type="AlphaFoldDB" id="A0A1A8T8I6"/>
<dbReference type="GO" id="GO:0043590">
    <property type="term" value="C:bacterial nucleoid"/>
    <property type="evidence" value="ECO:0007669"/>
    <property type="project" value="TreeGrafter"/>
</dbReference>
<name>A0A1A8T8I6_9GAMM</name>
<keyword evidence="4" id="KW-0963">Cytoplasm</keyword>
<dbReference type="STRING" id="1792290.MSP8886_01394"/>
<dbReference type="EMBL" id="FLOB01000002">
    <property type="protein sequence ID" value="SBS28992.1"/>
    <property type="molecule type" value="Genomic_DNA"/>
</dbReference>
<dbReference type="PANTHER" id="PTHR38103">
    <property type="entry name" value="RECOMBINATION-ASSOCIATED PROTEIN RDGC"/>
    <property type="match status" value="1"/>
</dbReference>
<reference evidence="6 7" key="1">
    <citation type="submission" date="2016-06" db="EMBL/GenBank/DDBJ databases">
        <authorList>
            <person name="Kjaerup R.B."/>
            <person name="Dalgaard T.S."/>
            <person name="Juul-Madsen H.R."/>
        </authorList>
    </citation>
    <scope>NUCLEOTIDE SEQUENCE [LARGE SCALE GENOMIC DNA]</scope>
    <source>
        <strain evidence="6 7">CECT 8886</strain>
    </source>
</reference>
<gene>
    <name evidence="6" type="primary">rdgC_1</name>
    <name evidence="6" type="ORF">MSP8886_01394</name>
</gene>
<dbReference type="GO" id="GO:0003690">
    <property type="term" value="F:double-stranded DNA binding"/>
    <property type="evidence" value="ECO:0007669"/>
    <property type="project" value="TreeGrafter"/>
</dbReference>
<dbReference type="RefSeq" id="WP_067014048.1">
    <property type="nucleotide sequence ID" value="NZ_FLOB01000002.1"/>
</dbReference>
<keyword evidence="5" id="KW-0233">DNA recombination</keyword>
<evidence type="ECO:0000313" key="6">
    <source>
        <dbReference type="EMBL" id="SBS28992.1"/>
    </source>
</evidence>
<dbReference type="GO" id="GO:0000018">
    <property type="term" value="P:regulation of DNA recombination"/>
    <property type="evidence" value="ECO:0007669"/>
    <property type="project" value="TreeGrafter"/>
</dbReference>
<protein>
    <recommendedName>
        <fullName evidence="3">Recombination-associated protein RdgC</fullName>
    </recommendedName>
</protein>
<comment type="similarity">
    <text evidence="2">Belongs to the RdgC family.</text>
</comment>
<dbReference type="GO" id="GO:0006310">
    <property type="term" value="P:DNA recombination"/>
    <property type="evidence" value="ECO:0007669"/>
    <property type="project" value="UniProtKB-KW"/>
</dbReference>
<evidence type="ECO:0000256" key="2">
    <source>
        <dbReference type="ARBA" id="ARBA00008657"/>
    </source>
</evidence>